<feature type="transmembrane region" description="Helical" evidence="13">
    <location>
        <begin position="124"/>
        <end position="148"/>
    </location>
</feature>
<evidence type="ECO:0000256" key="9">
    <source>
        <dbReference type="ARBA" id="ARBA00023065"/>
    </source>
</evidence>
<comment type="caution">
    <text evidence="14">The sequence shown here is derived from an EMBL/GenBank/DDBJ whole genome shotgun (WGS) entry which is preliminary data.</text>
</comment>
<sequence length="216" mass="23842">MSENDATAEQLSPLISAERAKTFADAVVAIAMTLLILPLMESISDAGGASTSASDWFAEHDGQLFSFVLSFAIIAMFWINHHRMYAHVERVSGGLLWLTMAWLLTIVWLPVATAMSSEFSDDGLLVRLVYIGSMLVTSLLMLVTRLYLRAHPDLLDADPEHLTRGLSVQLATTTLFAIALVVSLLVPATTYYPLLLLMLTAPVARLFRPLARRRRP</sequence>
<keyword evidence="10 13" id="KW-0472">Membrane</keyword>
<evidence type="ECO:0000256" key="4">
    <source>
        <dbReference type="ARBA" id="ARBA00022538"/>
    </source>
</evidence>
<dbReference type="GO" id="GO:0016020">
    <property type="term" value="C:membrane"/>
    <property type="evidence" value="ECO:0007669"/>
    <property type="project" value="UniProtKB-SubCell"/>
</dbReference>
<evidence type="ECO:0000313" key="14">
    <source>
        <dbReference type="EMBL" id="TXK10386.1"/>
    </source>
</evidence>
<feature type="transmembrane region" description="Helical" evidence="13">
    <location>
        <begin position="60"/>
        <end position="79"/>
    </location>
</feature>
<feature type="transmembrane region" description="Helical" evidence="13">
    <location>
        <begin position="191"/>
        <end position="207"/>
    </location>
</feature>
<dbReference type="RefSeq" id="WP_147895557.1">
    <property type="nucleotide sequence ID" value="NZ_BAAANR010000001.1"/>
</dbReference>
<feature type="transmembrane region" description="Helical" evidence="13">
    <location>
        <begin position="22"/>
        <end position="40"/>
    </location>
</feature>
<evidence type="ECO:0000256" key="6">
    <source>
        <dbReference type="ARBA" id="ARBA00022826"/>
    </source>
</evidence>
<comment type="subcellular location">
    <subcellularLocation>
        <location evidence="1">Membrane</location>
        <topology evidence="1">Multi-pass membrane protein</topology>
    </subcellularLocation>
</comment>
<dbReference type="OrthoDB" id="7626281at2"/>
<dbReference type="GO" id="GO:0005267">
    <property type="term" value="F:potassium channel activity"/>
    <property type="evidence" value="ECO:0007669"/>
    <property type="project" value="UniProtKB-KW"/>
</dbReference>
<protein>
    <submittedName>
        <fullName evidence="14">DUF1211 domain-containing protein</fullName>
    </submittedName>
</protein>
<evidence type="ECO:0000256" key="10">
    <source>
        <dbReference type="ARBA" id="ARBA00023136"/>
    </source>
</evidence>
<comment type="similarity">
    <text evidence="2">Belongs to the TMEM175 family.</text>
</comment>
<keyword evidence="15" id="KW-1185">Reference proteome</keyword>
<dbReference type="AlphaFoldDB" id="A0A5C8HZP0"/>
<dbReference type="PANTHER" id="PTHR31462">
    <property type="entry name" value="ENDOSOMAL/LYSOSOMAL POTASSIUM CHANNEL TMEM175"/>
    <property type="match status" value="1"/>
</dbReference>
<reference evidence="14 15" key="1">
    <citation type="submission" date="2019-08" db="EMBL/GenBank/DDBJ databases">
        <authorList>
            <person name="Dong K."/>
        </authorList>
    </citation>
    <scope>NUCLEOTIDE SEQUENCE [LARGE SCALE GENOMIC DNA]</scope>
    <source>
        <strain evidence="14 15">JCM14558</strain>
    </source>
</reference>
<evidence type="ECO:0000256" key="7">
    <source>
        <dbReference type="ARBA" id="ARBA00022958"/>
    </source>
</evidence>
<keyword evidence="7" id="KW-0630">Potassium</keyword>
<keyword evidence="6" id="KW-0631">Potassium channel</keyword>
<evidence type="ECO:0000256" key="11">
    <source>
        <dbReference type="ARBA" id="ARBA00023303"/>
    </source>
</evidence>
<evidence type="ECO:0000256" key="13">
    <source>
        <dbReference type="SAM" id="Phobius"/>
    </source>
</evidence>
<dbReference type="EMBL" id="VRSV01000002">
    <property type="protein sequence ID" value="TXK10386.1"/>
    <property type="molecule type" value="Genomic_DNA"/>
</dbReference>
<keyword evidence="11" id="KW-0407">Ion channel</keyword>
<comment type="catalytic activity">
    <reaction evidence="12">
        <text>K(+)(in) = K(+)(out)</text>
        <dbReference type="Rhea" id="RHEA:29463"/>
        <dbReference type="ChEBI" id="CHEBI:29103"/>
    </reaction>
</comment>
<dbReference type="Pfam" id="PF06736">
    <property type="entry name" value="TMEM175"/>
    <property type="match status" value="1"/>
</dbReference>
<organism evidence="14 15">
    <name type="scientific">Microbacterium hatanonis</name>
    <dbReference type="NCBI Taxonomy" id="404366"/>
    <lineage>
        <taxon>Bacteria</taxon>
        <taxon>Bacillati</taxon>
        <taxon>Actinomycetota</taxon>
        <taxon>Actinomycetes</taxon>
        <taxon>Micrococcales</taxon>
        <taxon>Microbacteriaceae</taxon>
        <taxon>Microbacterium</taxon>
    </lineage>
</organism>
<dbReference type="Proteomes" id="UP000321034">
    <property type="component" value="Unassembled WGS sequence"/>
</dbReference>
<keyword evidence="5 13" id="KW-0812">Transmembrane</keyword>
<keyword evidence="3" id="KW-0813">Transport</keyword>
<gene>
    <name evidence="14" type="ORF">FVP77_16245</name>
</gene>
<keyword evidence="9" id="KW-0406">Ion transport</keyword>
<evidence type="ECO:0000313" key="15">
    <source>
        <dbReference type="Proteomes" id="UP000321034"/>
    </source>
</evidence>
<dbReference type="InterPro" id="IPR010617">
    <property type="entry name" value="TMEM175-like"/>
</dbReference>
<evidence type="ECO:0000256" key="12">
    <source>
        <dbReference type="ARBA" id="ARBA00034430"/>
    </source>
</evidence>
<accession>A0A5C8HZP0</accession>
<evidence type="ECO:0000256" key="3">
    <source>
        <dbReference type="ARBA" id="ARBA00022448"/>
    </source>
</evidence>
<feature type="transmembrane region" description="Helical" evidence="13">
    <location>
        <begin position="168"/>
        <end position="185"/>
    </location>
</feature>
<keyword evidence="4" id="KW-0633">Potassium transport</keyword>
<name>A0A5C8HZP0_9MICO</name>
<dbReference type="PANTHER" id="PTHR31462:SF5">
    <property type="entry name" value="ENDOSOMAL_LYSOSOMAL PROTON CHANNEL TMEM175"/>
    <property type="match status" value="1"/>
</dbReference>
<dbReference type="GO" id="GO:0015252">
    <property type="term" value="F:proton channel activity"/>
    <property type="evidence" value="ECO:0007669"/>
    <property type="project" value="InterPro"/>
</dbReference>
<evidence type="ECO:0000256" key="8">
    <source>
        <dbReference type="ARBA" id="ARBA00022989"/>
    </source>
</evidence>
<evidence type="ECO:0000256" key="5">
    <source>
        <dbReference type="ARBA" id="ARBA00022692"/>
    </source>
</evidence>
<evidence type="ECO:0000256" key="2">
    <source>
        <dbReference type="ARBA" id="ARBA00006920"/>
    </source>
</evidence>
<feature type="transmembrane region" description="Helical" evidence="13">
    <location>
        <begin position="91"/>
        <end position="112"/>
    </location>
</feature>
<evidence type="ECO:0000256" key="1">
    <source>
        <dbReference type="ARBA" id="ARBA00004141"/>
    </source>
</evidence>
<proteinExistence type="inferred from homology"/>
<keyword evidence="8 13" id="KW-1133">Transmembrane helix</keyword>